<name>A0A8S0WZX7_CYCAE</name>
<gene>
    <name evidence="1" type="ORF">AAE3_LOCUS5347</name>
</gene>
<reference evidence="1 2" key="1">
    <citation type="submission" date="2020-01" db="EMBL/GenBank/DDBJ databases">
        <authorList>
            <person name="Gupta K D."/>
        </authorList>
    </citation>
    <scope>NUCLEOTIDE SEQUENCE [LARGE SCALE GENOMIC DNA]</scope>
</reference>
<evidence type="ECO:0000313" key="2">
    <source>
        <dbReference type="Proteomes" id="UP000467700"/>
    </source>
</evidence>
<sequence length="296" mass="32944">MVPVRLPVPCVGCRLPSHTGSVGSPNHKELSCDIPLELAIVQEHAKQSIDMHPEVTKLLTSAITSCKHLSLSTSKASNFLFFAFARIILLPQLQVLRSISLDIRSEIATRGTLLSLLRAPKLHHVRLKMASSSNLNLINLPYGQIKHLSTIVSPRNTYVDPNTAPVMDWQGLILKCPNLEEIEVYFQGHGYTNPREIQEQRLRIPSLASGLISFESAKRLSIRVGFGADIDTILKDFFFPKLRYLHIASVSHPVTLFAEHLPFAETLSNHMLMFTLSGLTQLSLPRVNLLCVSLNS</sequence>
<organism evidence="1 2">
    <name type="scientific">Cyclocybe aegerita</name>
    <name type="common">Black poplar mushroom</name>
    <name type="synonym">Agrocybe aegerita</name>
    <dbReference type="NCBI Taxonomy" id="1973307"/>
    <lineage>
        <taxon>Eukaryota</taxon>
        <taxon>Fungi</taxon>
        <taxon>Dikarya</taxon>
        <taxon>Basidiomycota</taxon>
        <taxon>Agaricomycotina</taxon>
        <taxon>Agaricomycetes</taxon>
        <taxon>Agaricomycetidae</taxon>
        <taxon>Agaricales</taxon>
        <taxon>Agaricineae</taxon>
        <taxon>Bolbitiaceae</taxon>
        <taxon>Cyclocybe</taxon>
    </lineage>
</organism>
<protein>
    <submittedName>
        <fullName evidence="1">Uncharacterized protein</fullName>
    </submittedName>
</protein>
<evidence type="ECO:0000313" key="1">
    <source>
        <dbReference type="EMBL" id="CAA7263038.1"/>
    </source>
</evidence>
<keyword evidence="2" id="KW-1185">Reference proteome</keyword>
<comment type="caution">
    <text evidence="1">The sequence shown here is derived from an EMBL/GenBank/DDBJ whole genome shotgun (WGS) entry which is preliminary data.</text>
</comment>
<proteinExistence type="predicted"/>
<dbReference type="AlphaFoldDB" id="A0A8S0WZX7"/>
<accession>A0A8S0WZX7</accession>
<dbReference type="OrthoDB" id="3066331at2759"/>
<dbReference type="EMBL" id="CACVBS010000038">
    <property type="protein sequence ID" value="CAA7263038.1"/>
    <property type="molecule type" value="Genomic_DNA"/>
</dbReference>
<dbReference type="Proteomes" id="UP000467700">
    <property type="component" value="Unassembled WGS sequence"/>
</dbReference>